<dbReference type="EMBL" id="JAFJYH010000175">
    <property type="protein sequence ID" value="KAG4416765.1"/>
    <property type="molecule type" value="Genomic_DNA"/>
</dbReference>
<feature type="transmembrane region" description="Helical" evidence="2">
    <location>
        <begin position="20"/>
        <end position="41"/>
    </location>
</feature>
<feature type="transmembrane region" description="Helical" evidence="2">
    <location>
        <begin position="292"/>
        <end position="309"/>
    </location>
</feature>
<feature type="region of interest" description="Disordered" evidence="1">
    <location>
        <begin position="413"/>
        <end position="454"/>
    </location>
</feature>
<name>A0A8H7TCT5_9HELO</name>
<accession>A0A8H7TCT5</accession>
<keyword evidence="2" id="KW-0472">Membrane</keyword>
<keyword evidence="5" id="KW-1185">Reference proteome</keyword>
<evidence type="ECO:0000313" key="5">
    <source>
        <dbReference type="Proteomes" id="UP000664132"/>
    </source>
</evidence>
<dbReference type="PANTHER" id="PTHR34814">
    <property type="entry name" value="NITROSOGUANIDINE RESISTANCE PROTEIN SNG1"/>
    <property type="match status" value="1"/>
</dbReference>
<comment type="caution">
    <text evidence="4">The sequence shown here is derived from an EMBL/GenBank/DDBJ whole genome shotgun (WGS) entry which is preliminary data.</text>
</comment>
<keyword evidence="2" id="KW-0812">Transmembrane</keyword>
<feature type="transmembrane region" description="Helical" evidence="2">
    <location>
        <begin position="379"/>
        <end position="399"/>
    </location>
</feature>
<evidence type="ECO:0000313" key="4">
    <source>
        <dbReference type="EMBL" id="KAG4416765.1"/>
    </source>
</evidence>
<sequence>MARLLWTDPFWNGKRKPFVIGVVMSSLSVILMFFAVMSYLYGSLWRSTHRASNLNILAVDFDGGVIGQSLSAGYSALKGNKFPTLHFKSSEEYSTVEDIRNAVCRGDYWAAIFAQDGASARLSAALSGGVAAASYNSSNTLTYVYNEAHYPTIQSAYILSNMQTLIGAAGSIYNSLNGTSAAKVLNTNDLNATMALLNPISASSINIMPTPQGTKALYNTVTLVLPIIQQFFFLMALNGISNSFGIYGYLSSLHVGLIRMIVSISYTFLAALTLAGYIWAFREDWDVTSAQFVLTWMAMWLYMHVNFLVLDAATAFVPLSFLTFFVLPWAIINVTSTIFPFELSPDFYKLGYALPGHQVVSILFQVWSGGCNNQLSRALPVLFAWEIFGWIVSGWGVVYRNKAARAEVLKEAEARNAPQTASTTGTQKLQEKPDSNSNSMHHKLERRHTGPPGLPMPFQGMYTLAEDGGESGLNLVKDKRN</sequence>
<feature type="compositionally biased region" description="Polar residues" evidence="1">
    <location>
        <begin position="417"/>
        <end position="428"/>
    </location>
</feature>
<dbReference type="InterPro" id="IPR022703">
    <property type="entry name" value="DUF3533"/>
</dbReference>
<dbReference type="GO" id="GO:0016020">
    <property type="term" value="C:membrane"/>
    <property type="evidence" value="ECO:0007669"/>
    <property type="project" value="TreeGrafter"/>
</dbReference>
<organism evidence="4 5">
    <name type="scientific">Cadophora malorum</name>
    <dbReference type="NCBI Taxonomy" id="108018"/>
    <lineage>
        <taxon>Eukaryota</taxon>
        <taxon>Fungi</taxon>
        <taxon>Dikarya</taxon>
        <taxon>Ascomycota</taxon>
        <taxon>Pezizomycotina</taxon>
        <taxon>Leotiomycetes</taxon>
        <taxon>Helotiales</taxon>
        <taxon>Ploettnerulaceae</taxon>
        <taxon>Cadophora</taxon>
    </lineage>
</organism>
<dbReference type="Pfam" id="PF12051">
    <property type="entry name" value="DUF3533"/>
    <property type="match status" value="1"/>
</dbReference>
<protein>
    <recommendedName>
        <fullName evidence="3">DUF3533 domain-containing protein</fullName>
    </recommendedName>
</protein>
<feature type="transmembrane region" description="Helical" evidence="2">
    <location>
        <begin position="315"/>
        <end position="335"/>
    </location>
</feature>
<evidence type="ECO:0000256" key="1">
    <source>
        <dbReference type="SAM" id="MobiDB-lite"/>
    </source>
</evidence>
<dbReference type="Proteomes" id="UP000664132">
    <property type="component" value="Unassembled WGS sequence"/>
</dbReference>
<dbReference type="InterPro" id="IPR053001">
    <property type="entry name" value="MNNG_permease-like"/>
</dbReference>
<evidence type="ECO:0000256" key="2">
    <source>
        <dbReference type="SAM" id="Phobius"/>
    </source>
</evidence>
<dbReference type="AlphaFoldDB" id="A0A8H7TCT5"/>
<gene>
    <name evidence="4" type="ORF">IFR04_010094</name>
</gene>
<reference evidence="4" key="1">
    <citation type="submission" date="2021-02" db="EMBL/GenBank/DDBJ databases">
        <title>Genome sequence Cadophora malorum strain M34.</title>
        <authorList>
            <person name="Stefanovic E."/>
            <person name="Vu D."/>
            <person name="Scully C."/>
            <person name="Dijksterhuis J."/>
            <person name="Roader J."/>
            <person name="Houbraken J."/>
        </authorList>
    </citation>
    <scope>NUCLEOTIDE SEQUENCE</scope>
    <source>
        <strain evidence="4">M34</strain>
    </source>
</reference>
<feature type="transmembrane region" description="Helical" evidence="2">
    <location>
        <begin position="257"/>
        <end position="280"/>
    </location>
</feature>
<feature type="domain" description="DUF3533" evidence="3">
    <location>
        <begin position="27"/>
        <end position="391"/>
    </location>
</feature>
<proteinExistence type="predicted"/>
<dbReference type="OrthoDB" id="2140105at2759"/>
<dbReference type="PANTHER" id="PTHR34814:SF2">
    <property type="entry name" value="DUF3533 DOMAIN-CONTAINING PROTEIN"/>
    <property type="match status" value="1"/>
</dbReference>
<evidence type="ECO:0000259" key="3">
    <source>
        <dbReference type="Pfam" id="PF12051"/>
    </source>
</evidence>
<keyword evidence="2" id="KW-1133">Transmembrane helix</keyword>